<keyword evidence="4" id="KW-1185">Reference proteome</keyword>
<feature type="domain" description="Response regulatory" evidence="2">
    <location>
        <begin position="1"/>
        <end position="57"/>
    </location>
</feature>
<evidence type="ECO:0000313" key="4">
    <source>
        <dbReference type="Proteomes" id="UP000317078"/>
    </source>
</evidence>
<sequence length="57" mass="6276">MLLTCPRRMQLLQDLGYETAWAANANEALKLFAEVDGFDAVFPDVVMPGMSGTEFGH</sequence>
<dbReference type="InterPro" id="IPR001789">
    <property type="entry name" value="Sig_transdc_resp-reg_receiver"/>
</dbReference>
<evidence type="ECO:0000256" key="1">
    <source>
        <dbReference type="PROSITE-ProRule" id="PRU00169"/>
    </source>
</evidence>
<dbReference type="Gene3D" id="3.40.50.2300">
    <property type="match status" value="1"/>
</dbReference>
<dbReference type="GO" id="GO:0000160">
    <property type="term" value="P:phosphorelay signal transduction system"/>
    <property type="evidence" value="ECO:0007669"/>
    <property type="project" value="InterPro"/>
</dbReference>
<protein>
    <submittedName>
        <fullName evidence="3">Response regulator</fullName>
    </submittedName>
</protein>
<dbReference type="OrthoDB" id="9796100at2"/>
<keyword evidence="1" id="KW-0597">Phosphoprotein</keyword>
<dbReference type="EMBL" id="RCZP01000017">
    <property type="protein sequence ID" value="TPG53419.1"/>
    <property type="molecule type" value="Genomic_DNA"/>
</dbReference>
<accession>A0A502FVJ0</accession>
<dbReference type="SUPFAM" id="SSF52172">
    <property type="entry name" value="CheY-like"/>
    <property type="match status" value="1"/>
</dbReference>
<proteinExistence type="predicted"/>
<gene>
    <name evidence="3" type="ORF">EAH89_16880</name>
</gene>
<dbReference type="PROSITE" id="PS50110">
    <property type="entry name" value="RESPONSE_REGULATORY"/>
    <property type="match status" value="1"/>
</dbReference>
<evidence type="ECO:0000313" key="3">
    <source>
        <dbReference type="EMBL" id="TPG53419.1"/>
    </source>
</evidence>
<dbReference type="Proteomes" id="UP000317078">
    <property type="component" value="Unassembled WGS sequence"/>
</dbReference>
<dbReference type="AlphaFoldDB" id="A0A502FVJ0"/>
<evidence type="ECO:0000259" key="2">
    <source>
        <dbReference type="PROSITE" id="PS50110"/>
    </source>
</evidence>
<dbReference type="InterPro" id="IPR011006">
    <property type="entry name" value="CheY-like_superfamily"/>
</dbReference>
<organism evidence="3 4">
    <name type="scientific">Muricoccus nepalensis</name>
    <dbReference type="NCBI Taxonomy" id="1854500"/>
    <lineage>
        <taxon>Bacteria</taxon>
        <taxon>Pseudomonadati</taxon>
        <taxon>Pseudomonadota</taxon>
        <taxon>Alphaproteobacteria</taxon>
        <taxon>Acetobacterales</taxon>
        <taxon>Roseomonadaceae</taxon>
        <taxon>Muricoccus</taxon>
    </lineage>
</organism>
<comment type="caution">
    <text evidence="3">The sequence shown here is derived from an EMBL/GenBank/DDBJ whole genome shotgun (WGS) entry which is preliminary data.</text>
</comment>
<feature type="modified residue" description="4-aspartylphosphate" evidence="1">
    <location>
        <position position="44"/>
    </location>
</feature>
<reference evidence="3 4" key="1">
    <citation type="journal article" date="2019" name="Environ. Microbiol.">
        <title>Species interactions and distinct microbial communities in high Arctic permafrost affected cryosols are associated with the CH4 and CO2 gas fluxes.</title>
        <authorList>
            <person name="Altshuler I."/>
            <person name="Hamel J."/>
            <person name="Turney S."/>
            <person name="Magnuson E."/>
            <person name="Levesque R."/>
            <person name="Greer C."/>
            <person name="Whyte L.G."/>
        </authorList>
    </citation>
    <scope>NUCLEOTIDE SEQUENCE [LARGE SCALE GENOMIC DNA]</scope>
    <source>
        <strain evidence="3 4">S9.3B</strain>
    </source>
</reference>
<name>A0A502FVJ0_9PROT</name>
<dbReference type="Pfam" id="PF00072">
    <property type="entry name" value="Response_reg"/>
    <property type="match status" value="1"/>
</dbReference>